<keyword evidence="4 6" id="KW-1133">Transmembrane helix</keyword>
<feature type="transmembrane region" description="Helical" evidence="6">
    <location>
        <begin position="658"/>
        <end position="679"/>
    </location>
</feature>
<keyword evidence="2" id="KW-1003">Cell membrane</keyword>
<feature type="transmembrane region" description="Helical" evidence="6">
    <location>
        <begin position="379"/>
        <end position="402"/>
    </location>
</feature>
<dbReference type="RefSeq" id="WP_318626723.1">
    <property type="nucleotide sequence ID" value="NZ_CP135990.1"/>
</dbReference>
<keyword evidence="9" id="KW-1185">Reference proteome</keyword>
<feature type="transmembrane region" description="Helical" evidence="6">
    <location>
        <begin position="633"/>
        <end position="651"/>
    </location>
</feature>
<feature type="transmembrane region" description="Helical" evidence="6">
    <location>
        <begin position="258"/>
        <end position="277"/>
    </location>
</feature>
<dbReference type="EMBL" id="CP135990">
    <property type="protein sequence ID" value="WPA92314.1"/>
    <property type="molecule type" value="Genomic_DNA"/>
</dbReference>
<evidence type="ECO:0000256" key="3">
    <source>
        <dbReference type="ARBA" id="ARBA00022692"/>
    </source>
</evidence>
<evidence type="ECO:0000256" key="4">
    <source>
        <dbReference type="ARBA" id="ARBA00022989"/>
    </source>
</evidence>
<dbReference type="SUPFAM" id="SSF82866">
    <property type="entry name" value="Multidrug efflux transporter AcrB transmembrane domain"/>
    <property type="match status" value="2"/>
</dbReference>
<comment type="subcellular location">
    <subcellularLocation>
        <location evidence="1">Cell membrane</location>
        <topology evidence="1">Multi-pass membrane protein</topology>
    </subcellularLocation>
</comment>
<feature type="transmembrane region" description="Helical" evidence="6">
    <location>
        <begin position="428"/>
        <end position="448"/>
    </location>
</feature>
<proteinExistence type="predicted"/>
<evidence type="ECO:0000256" key="5">
    <source>
        <dbReference type="ARBA" id="ARBA00023136"/>
    </source>
</evidence>
<dbReference type="InterPro" id="IPR050545">
    <property type="entry name" value="Mycobact_MmpL"/>
</dbReference>
<gene>
    <name evidence="8" type="ORF">QS795_000615</name>
</gene>
<dbReference type="PANTHER" id="PTHR33406">
    <property type="entry name" value="MEMBRANE PROTEIN MJ1562-RELATED"/>
    <property type="match status" value="1"/>
</dbReference>
<dbReference type="PANTHER" id="PTHR33406:SF13">
    <property type="entry name" value="MEMBRANE PROTEIN YDFJ"/>
    <property type="match status" value="1"/>
</dbReference>
<evidence type="ECO:0000256" key="6">
    <source>
        <dbReference type="SAM" id="Phobius"/>
    </source>
</evidence>
<feature type="transmembrane region" description="Helical" evidence="6">
    <location>
        <begin position="284"/>
        <end position="304"/>
    </location>
</feature>
<feature type="transmembrane region" description="Helical" evidence="6">
    <location>
        <begin position="310"/>
        <end position="332"/>
    </location>
</feature>
<organism evidence="8 9">
    <name type="scientific">Providencia zhijiangensis</name>
    <dbReference type="NCBI Taxonomy" id="3053982"/>
    <lineage>
        <taxon>Bacteria</taxon>
        <taxon>Pseudomonadati</taxon>
        <taxon>Pseudomonadota</taxon>
        <taxon>Gammaproteobacteria</taxon>
        <taxon>Enterobacterales</taxon>
        <taxon>Morganellaceae</taxon>
        <taxon>Providencia</taxon>
    </lineage>
</organism>
<feature type="transmembrane region" description="Helical" evidence="6">
    <location>
        <begin position="716"/>
        <end position="735"/>
    </location>
</feature>
<feature type="transmembrane region" description="Helical" evidence="6">
    <location>
        <begin position="685"/>
        <end position="704"/>
    </location>
</feature>
<accession>A0ABZ0N1X3</accession>
<dbReference type="InterPro" id="IPR004869">
    <property type="entry name" value="MMPL_dom"/>
</dbReference>
<evidence type="ECO:0000256" key="2">
    <source>
        <dbReference type="ARBA" id="ARBA00022475"/>
    </source>
</evidence>
<feature type="transmembrane region" description="Helical" evidence="6">
    <location>
        <begin position="741"/>
        <end position="763"/>
    </location>
</feature>
<evidence type="ECO:0000313" key="9">
    <source>
        <dbReference type="Proteomes" id="UP001302443"/>
    </source>
</evidence>
<evidence type="ECO:0000313" key="8">
    <source>
        <dbReference type="EMBL" id="WPA92314.1"/>
    </source>
</evidence>
<keyword evidence="5 6" id="KW-0472">Membrane</keyword>
<dbReference type="Pfam" id="PF03176">
    <property type="entry name" value="MMPL"/>
    <property type="match status" value="1"/>
</dbReference>
<protein>
    <submittedName>
        <fullName evidence="8">MMPL family transporter</fullName>
    </submittedName>
</protein>
<evidence type="ECO:0000259" key="7">
    <source>
        <dbReference type="Pfam" id="PF03176"/>
    </source>
</evidence>
<keyword evidence="3 6" id="KW-0812">Transmembrane</keyword>
<name>A0ABZ0N1X3_9GAMM</name>
<feature type="domain" description="Membrane transport protein MMPL" evidence="7">
    <location>
        <begin position="245"/>
        <end position="395"/>
    </location>
</feature>
<dbReference type="Proteomes" id="UP001302443">
    <property type="component" value="Chromosome"/>
</dbReference>
<evidence type="ECO:0000256" key="1">
    <source>
        <dbReference type="ARBA" id="ARBA00004651"/>
    </source>
</evidence>
<dbReference type="Gene3D" id="1.20.1640.10">
    <property type="entry name" value="Multidrug efflux transporter AcrB transmembrane domain"/>
    <property type="match status" value="2"/>
</dbReference>
<sequence length="775" mass="85470">MIRLNTHWLSQLWLLVCVALAAALFWLLPHARIASSVMALLPTQAISQASPAISDGFLTRLDRQLVWLVSPSGGEHPDAQNDEAVAHWLNQLQKQTFLDSINGPVNDDQQKAWGKFYYQHRNALLDDATRARLQQGHQQADWIISQLFSTFSGISGLELTNDPMLLVRGSQLALQKMGSKFSLHNGWLTVIDENGRRWYMLHGELDSSASELKQAQKIAGTLAQLQRDWEKQYPDGQILSRGSLYYSDNASQQAESDMSRLGTITILGVFLLIIGIFRSIRPLFLCLLSVTVGALGGVVSTLLVFGEIHILTLVMSMSIIGISVDYAIYYLIERMVYGQQDSPQQSLIKVRSALLLALGTTVSAYLIMMLAPFPGIRQLALFASVGLTCACLTVILFFTFLVRGLPNNPVPFSMLLLRWLGVWRHNKTLKFGLSGCAIVISAIGISQLKVNDDIAALQALPTHLVEQDQRISQLTGQHSDQTWYLISGASQEQALQRLENFEPQLQGAQRQGAFLDFQRIPFYSQQRQTENAKLVNDAAPYILNKLQETGVDVAEINIQPMNVTLDAWLASPVSQGWRLMLLTLPSGETGILLPVNGVKDKVMLAQLAADNEGVSWIARKAQFDELFSHYRMVLTWLIGVALAFVVVTYLFREGIKYGLICILPTLFSLSVALGVLGLSGMPLNLFSLLALILVLGIGINYSIFFSNPKGTAVTSLLAVTVALCTTLLTLGMLVMSSTPAIQGFGLTLCVGIFSAWLFSPLTLTKKKKKTRGKSK</sequence>
<reference evidence="8 9" key="1">
    <citation type="submission" date="2023-09" db="EMBL/GenBank/DDBJ databases">
        <title>Genomic Revisitation and Reclassification of the Genus Providencia.</title>
        <authorList>
            <person name="Dong X."/>
        </authorList>
    </citation>
    <scope>NUCLEOTIDE SEQUENCE [LARGE SCALE GENOMIC DNA]</scope>
    <source>
        <strain evidence="8 9">D4759</strain>
    </source>
</reference>
<feature type="transmembrane region" description="Helical" evidence="6">
    <location>
        <begin position="353"/>
        <end position="373"/>
    </location>
</feature>